<dbReference type="PANTHER" id="PTHR31209">
    <property type="entry name" value="COFACTOR-INDEPENDENT PHOSPHOGLYCERATE MUTASE"/>
    <property type="match status" value="1"/>
</dbReference>
<dbReference type="Proteomes" id="UP000014139">
    <property type="component" value="Unassembled WGS sequence"/>
</dbReference>
<comment type="function">
    <text evidence="2">Catalyzes the interconversion of 2-phosphoglycerate and 3-phosphoglycerate.</text>
</comment>
<keyword evidence="5" id="KW-0324">Glycolysis</keyword>
<dbReference type="Gene3D" id="3.30.70.2130">
    <property type="entry name" value="Metalloenzyme domain"/>
    <property type="match status" value="1"/>
</dbReference>
<dbReference type="InterPro" id="IPR006124">
    <property type="entry name" value="Metalloenzyme"/>
</dbReference>
<evidence type="ECO:0000313" key="7">
    <source>
        <dbReference type="EMBL" id="EOD66570.1"/>
    </source>
</evidence>
<dbReference type="eggNOG" id="COG3635">
    <property type="taxonomic scope" value="Bacteria"/>
</dbReference>
<dbReference type="Gene3D" id="3.40.720.10">
    <property type="entry name" value="Alkaline Phosphatase, subunit A"/>
    <property type="match status" value="1"/>
</dbReference>
<dbReference type="GO" id="GO:0006096">
    <property type="term" value="P:glycolytic process"/>
    <property type="evidence" value="ECO:0007669"/>
    <property type="project" value="UniProtKB-KW"/>
</dbReference>
<keyword evidence="7" id="KW-0413">Isomerase</keyword>
<dbReference type="InterPro" id="IPR004456">
    <property type="entry name" value="Pglycerate_mutase_ApgM"/>
</dbReference>
<comment type="similarity">
    <text evidence="4">Belongs to the BPG-independent phosphoglycerate mutase family. A-PGAM subfamily.</text>
</comment>
<dbReference type="PATRIC" id="fig|1292037.4.peg.3947"/>
<evidence type="ECO:0000256" key="1">
    <source>
        <dbReference type="ARBA" id="ARBA00000370"/>
    </source>
</evidence>
<evidence type="ECO:0000256" key="4">
    <source>
        <dbReference type="ARBA" id="ARBA00005524"/>
    </source>
</evidence>
<reference evidence="7 8" key="1">
    <citation type="submission" date="2013-02" db="EMBL/GenBank/DDBJ databases">
        <title>Draft genome sequence of Amycolatopsis vancoresmycina strain DSM 44592T.</title>
        <authorList>
            <person name="Kumar S."/>
            <person name="Kaur N."/>
            <person name="Kaur C."/>
            <person name="Raghava G.P.S."/>
            <person name="Mayilraj S."/>
        </authorList>
    </citation>
    <scope>NUCLEOTIDE SEQUENCE [LARGE SCALE GENOMIC DNA]</scope>
    <source>
        <strain evidence="7 8">DSM 44592</strain>
    </source>
</reference>
<evidence type="ECO:0000256" key="2">
    <source>
        <dbReference type="ARBA" id="ARBA00002315"/>
    </source>
</evidence>
<dbReference type="PIRSF" id="PIRSF006392">
    <property type="entry name" value="IPGAM_arch"/>
    <property type="match status" value="1"/>
</dbReference>
<name>R1HSN5_9PSEU</name>
<dbReference type="GO" id="GO:0046872">
    <property type="term" value="F:metal ion binding"/>
    <property type="evidence" value="ECO:0007669"/>
    <property type="project" value="InterPro"/>
</dbReference>
<comment type="pathway">
    <text evidence="3">Carbohydrate degradation.</text>
</comment>
<comment type="catalytic activity">
    <reaction evidence="1">
        <text>(2R)-2-phosphoglycerate = (2R)-3-phosphoglycerate</text>
        <dbReference type="Rhea" id="RHEA:15901"/>
        <dbReference type="ChEBI" id="CHEBI:58272"/>
        <dbReference type="ChEBI" id="CHEBI:58289"/>
        <dbReference type="EC" id="5.4.2.12"/>
    </reaction>
</comment>
<dbReference type="GO" id="GO:0004619">
    <property type="term" value="F:phosphoglycerate mutase activity"/>
    <property type="evidence" value="ECO:0007669"/>
    <property type="project" value="UniProtKB-EC"/>
</dbReference>
<keyword evidence="8" id="KW-1185">Reference proteome</keyword>
<evidence type="ECO:0000256" key="3">
    <source>
        <dbReference type="ARBA" id="ARBA00004921"/>
    </source>
</evidence>
<sequence>MASAGATTAFEATVTALAGRQGRTIALLVLDGVGGYRTAHRASELAMARTPNLDELAATSALGLHDPVRRGITPGSGAGHLGLFGYDPLRYRVGRGTFTAAGLGVELAEGDVVARANICTLSEDGTIADRRAGRMSTEEAIEVCDLVNEQSFGDVQVRLVVEMGHRALLLLRGAGLSPDIADTDPQRTDVPPLAPAPLSEAGVLAAETVGTVLARCRNVLAHRKSGNFLLLRGFDTRRELPPFPERYQVRAAALATYPMYRGITRLLGFETHHVRNLETAVQALPELVRDGVEFVYVHVETPDLAGEDGDFEAKKTAIEAVDALVPAIRASGVEVLAVTGDHATPAHLSAHSWHPVPVLVHGGTAPADGIAAFDEVSCRQGSLGRFPAYELMPQLLAAAGRLAKFDGQRHGS</sequence>
<dbReference type="InterPro" id="IPR042253">
    <property type="entry name" value="Pglycerate_mutase_ApgM_sf"/>
</dbReference>
<dbReference type="AlphaFoldDB" id="R1HSN5"/>
<dbReference type="CDD" id="cd16011">
    <property type="entry name" value="iPGM_like"/>
    <property type="match status" value="1"/>
</dbReference>
<dbReference type="Pfam" id="PF01676">
    <property type="entry name" value="Metalloenzyme"/>
    <property type="match status" value="1"/>
</dbReference>
<dbReference type="OrthoDB" id="9804453at2"/>
<dbReference type="RefSeq" id="WP_003090459.1">
    <property type="nucleotide sequence ID" value="NZ_AOUO01000298.1"/>
</dbReference>
<accession>R1HSN5</accession>
<evidence type="ECO:0000313" key="8">
    <source>
        <dbReference type="Proteomes" id="UP000014139"/>
    </source>
</evidence>
<gene>
    <name evidence="7" type="ORF">H480_20824</name>
</gene>
<dbReference type="EMBL" id="AOUO01000298">
    <property type="protein sequence ID" value="EOD66570.1"/>
    <property type="molecule type" value="Genomic_DNA"/>
</dbReference>
<organism evidence="7 8">
    <name type="scientific">Amycolatopsis vancoresmycina DSM 44592</name>
    <dbReference type="NCBI Taxonomy" id="1292037"/>
    <lineage>
        <taxon>Bacteria</taxon>
        <taxon>Bacillati</taxon>
        <taxon>Actinomycetota</taxon>
        <taxon>Actinomycetes</taxon>
        <taxon>Pseudonocardiales</taxon>
        <taxon>Pseudonocardiaceae</taxon>
        <taxon>Amycolatopsis</taxon>
    </lineage>
</organism>
<dbReference type="InterPro" id="IPR017850">
    <property type="entry name" value="Alkaline_phosphatase_core_sf"/>
</dbReference>
<evidence type="ECO:0000256" key="5">
    <source>
        <dbReference type="ARBA" id="ARBA00023152"/>
    </source>
</evidence>
<comment type="caution">
    <text evidence="7">The sequence shown here is derived from an EMBL/GenBank/DDBJ whole genome shotgun (WGS) entry which is preliminary data.</text>
</comment>
<evidence type="ECO:0000259" key="6">
    <source>
        <dbReference type="Pfam" id="PF01676"/>
    </source>
</evidence>
<protein>
    <submittedName>
        <fullName evidence="7">Cofactor-independent phosphoglycerate mutase</fullName>
        <ecNumber evidence="7">5.4.2.-</ecNumber>
    </submittedName>
</protein>
<dbReference type="PANTHER" id="PTHR31209:SF0">
    <property type="entry name" value="METALLOENZYME DOMAIN-CONTAINING PROTEIN"/>
    <property type="match status" value="1"/>
</dbReference>
<dbReference type="SUPFAM" id="SSF53649">
    <property type="entry name" value="Alkaline phosphatase-like"/>
    <property type="match status" value="1"/>
</dbReference>
<dbReference type="Pfam" id="PF10143">
    <property type="entry name" value="PhosphMutase"/>
    <property type="match status" value="1"/>
</dbReference>
<proteinExistence type="inferred from homology"/>
<dbReference type="EC" id="5.4.2.-" evidence="7"/>
<feature type="domain" description="Metalloenzyme" evidence="6">
    <location>
        <begin position="24"/>
        <end position="393"/>
    </location>
</feature>